<dbReference type="PANTHER" id="PTHR45898:SF8">
    <property type="entry name" value="OS01G0825700 PROTEIN"/>
    <property type="match status" value="1"/>
</dbReference>
<dbReference type="SMART" id="SM00288">
    <property type="entry name" value="VHS"/>
    <property type="match status" value="1"/>
</dbReference>
<evidence type="ECO:0000313" key="10">
    <source>
        <dbReference type="Proteomes" id="UP000823388"/>
    </source>
</evidence>
<accession>A0A8T0SZT8</accession>
<dbReference type="FunFam" id="1.25.40.90:FF:000028">
    <property type="entry name" value="TOM1-like protein 2"/>
    <property type="match status" value="1"/>
</dbReference>
<keyword evidence="4" id="KW-0653">Protein transport</keyword>
<dbReference type="Proteomes" id="UP000823388">
    <property type="component" value="Chromosome 5K"/>
</dbReference>
<comment type="caution">
    <text evidence="9">The sequence shown here is derived from an EMBL/GenBank/DDBJ whole genome shotgun (WGS) entry which is preliminary data.</text>
</comment>
<protein>
    <recommendedName>
        <fullName evidence="11">TOM1-like protein 2</fullName>
    </recommendedName>
</protein>
<dbReference type="GO" id="GO:0005737">
    <property type="term" value="C:cytoplasm"/>
    <property type="evidence" value="ECO:0007669"/>
    <property type="project" value="UniProtKB-ARBA"/>
</dbReference>
<evidence type="ECO:0000313" key="9">
    <source>
        <dbReference type="EMBL" id="KAG2601626.1"/>
    </source>
</evidence>
<dbReference type="InterPro" id="IPR004152">
    <property type="entry name" value="GAT_dom"/>
</dbReference>
<keyword evidence="10" id="KW-1185">Reference proteome</keyword>
<dbReference type="PANTHER" id="PTHR45898">
    <property type="entry name" value="TOM1-LIKE PROTEIN"/>
    <property type="match status" value="1"/>
</dbReference>
<feature type="region of interest" description="Disordered" evidence="6">
    <location>
        <begin position="164"/>
        <end position="183"/>
    </location>
</feature>
<dbReference type="CDD" id="cd14231">
    <property type="entry name" value="GAT_GGA-like_plant"/>
    <property type="match status" value="1"/>
</dbReference>
<dbReference type="Pfam" id="PF00790">
    <property type="entry name" value="VHS"/>
    <property type="match status" value="1"/>
</dbReference>
<dbReference type="AlphaFoldDB" id="A0A8T0SZT8"/>
<gene>
    <name evidence="9" type="ORF">PVAP13_5KG609400</name>
</gene>
<feature type="region of interest" description="Disordered" evidence="6">
    <location>
        <begin position="599"/>
        <end position="623"/>
    </location>
</feature>
<feature type="compositionally biased region" description="Low complexity" evidence="6">
    <location>
        <begin position="392"/>
        <end position="403"/>
    </location>
</feature>
<dbReference type="InterPro" id="IPR038425">
    <property type="entry name" value="GAT_sf"/>
</dbReference>
<sequence length="623" mass="66824">MYPSGAVVGAAPAAAPSAAARVDKATSHLLMGPDWAVNLEICDILNADVWQTKDVVKAVKKRLQNKDPKVQFFALTLLETMMKNCGEYVRFEVAEQHVLQEMVKIIQKKNDMQVRDKILLLLDSWQEAFGGPGSKYPQYHWAYLEVKTTGVVFPKCPVDAPPIFTPPATHNSSSPRYATGSLSDRMSSDVETLSLGDLNNIRNVTDLLNDMVHALNPSDRTAVNDEIITDLVTQCRSNQQKLLQFVSSTGNEQLLKQGLEINDFLQSVISKYDAVVSGAPLAVEAPVRETIETPREAPAVKPSAPPENNDIADEEEDEFAQLAQRKNKSVVNSDDALSSTGDLALVPIDPVGSESPSSVASNALVPLDPAPSSSTESKELDMIDLLSLTLCSPTPETSTDSPTQIQNGPQQPTITNNQNGPQQPTVINGQQYPSGVPQYPSNYQPHTTNQVYAQHNSNYVAPWAQTGAYPPQAPVYASGYGYPAPPWAAPTPPAVDSNPFLSANYQDPRPVTSVAQAATYAPPPASYPPSSISNAPFATPQSIQHNSSVGSPPSNGLTAALAQMNLNQQPKDSSQSSSRPYYIPDNLFSDLIDVKSFSGGNKIGGPSTMGSSNGGQPMIGGKK</sequence>
<dbReference type="GO" id="GO:0043328">
    <property type="term" value="P:protein transport to vacuole involved in ubiquitin-dependent protein catabolic process via the multivesicular body sorting pathway"/>
    <property type="evidence" value="ECO:0007669"/>
    <property type="project" value="InterPro"/>
</dbReference>
<dbReference type="Gene3D" id="1.25.40.90">
    <property type="match status" value="1"/>
</dbReference>
<reference evidence="9" key="1">
    <citation type="submission" date="2020-05" db="EMBL/GenBank/DDBJ databases">
        <title>WGS assembly of Panicum virgatum.</title>
        <authorList>
            <person name="Lovell J.T."/>
            <person name="Jenkins J."/>
            <person name="Shu S."/>
            <person name="Juenger T.E."/>
            <person name="Schmutz J."/>
        </authorList>
    </citation>
    <scope>NUCLEOTIDE SEQUENCE</scope>
    <source>
        <strain evidence="9">AP13</strain>
    </source>
</reference>
<feature type="compositionally biased region" description="Polar residues" evidence="6">
    <location>
        <begin position="539"/>
        <end position="557"/>
    </location>
</feature>
<dbReference type="GO" id="GO:0035091">
    <property type="term" value="F:phosphatidylinositol binding"/>
    <property type="evidence" value="ECO:0007669"/>
    <property type="project" value="InterPro"/>
</dbReference>
<evidence type="ECO:0000256" key="5">
    <source>
        <dbReference type="ARBA" id="ARBA00023136"/>
    </source>
</evidence>
<evidence type="ECO:0000256" key="4">
    <source>
        <dbReference type="ARBA" id="ARBA00022927"/>
    </source>
</evidence>
<dbReference type="PROSITE" id="PS50179">
    <property type="entry name" value="VHS"/>
    <property type="match status" value="1"/>
</dbReference>
<keyword evidence="3" id="KW-0813">Transport</keyword>
<proteinExistence type="inferred from homology"/>
<dbReference type="Gene3D" id="1.20.58.160">
    <property type="match status" value="1"/>
</dbReference>
<dbReference type="GO" id="GO:0016020">
    <property type="term" value="C:membrane"/>
    <property type="evidence" value="ECO:0007669"/>
    <property type="project" value="UniProtKB-SubCell"/>
</dbReference>
<dbReference type="SUPFAM" id="SSF89009">
    <property type="entry name" value="GAT-like domain"/>
    <property type="match status" value="1"/>
</dbReference>
<dbReference type="EMBL" id="CM029045">
    <property type="protein sequence ID" value="KAG2601626.1"/>
    <property type="molecule type" value="Genomic_DNA"/>
</dbReference>
<dbReference type="InterPro" id="IPR008942">
    <property type="entry name" value="ENTH_VHS"/>
</dbReference>
<keyword evidence="5" id="KW-0472">Membrane</keyword>
<evidence type="ECO:0008006" key="11">
    <source>
        <dbReference type="Google" id="ProtNLM"/>
    </source>
</evidence>
<feature type="compositionally biased region" description="Polar residues" evidence="6">
    <location>
        <begin position="404"/>
        <end position="444"/>
    </location>
</feature>
<comment type="similarity">
    <text evidence="2">Belongs to the TOM1 family.</text>
</comment>
<dbReference type="CDD" id="cd03561">
    <property type="entry name" value="VHS"/>
    <property type="match status" value="1"/>
</dbReference>
<evidence type="ECO:0000259" key="7">
    <source>
        <dbReference type="PROSITE" id="PS50179"/>
    </source>
</evidence>
<feature type="domain" description="GAT" evidence="8">
    <location>
        <begin position="189"/>
        <end position="277"/>
    </location>
</feature>
<comment type="subcellular location">
    <subcellularLocation>
        <location evidence="1">Membrane</location>
        <topology evidence="1">Peripheral membrane protein</topology>
    </subcellularLocation>
</comment>
<dbReference type="PROSITE" id="PS50909">
    <property type="entry name" value="GAT"/>
    <property type="match status" value="1"/>
</dbReference>
<evidence type="ECO:0000256" key="3">
    <source>
        <dbReference type="ARBA" id="ARBA00022448"/>
    </source>
</evidence>
<name>A0A8T0SZT8_PANVG</name>
<evidence type="ECO:0000256" key="2">
    <source>
        <dbReference type="ARBA" id="ARBA00007708"/>
    </source>
</evidence>
<feature type="compositionally biased region" description="Polar residues" evidence="6">
    <location>
        <begin position="168"/>
        <end position="183"/>
    </location>
</feature>
<organism evidence="9 10">
    <name type="scientific">Panicum virgatum</name>
    <name type="common">Blackwell switchgrass</name>
    <dbReference type="NCBI Taxonomy" id="38727"/>
    <lineage>
        <taxon>Eukaryota</taxon>
        <taxon>Viridiplantae</taxon>
        <taxon>Streptophyta</taxon>
        <taxon>Embryophyta</taxon>
        <taxon>Tracheophyta</taxon>
        <taxon>Spermatophyta</taxon>
        <taxon>Magnoliopsida</taxon>
        <taxon>Liliopsida</taxon>
        <taxon>Poales</taxon>
        <taxon>Poaceae</taxon>
        <taxon>PACMAD clade</taxon>
        <taxon>Panicoideae</taxon>
        <taxon>Panicodae</taxon>
        <taxon>Paniceae</taxon>
        <taxon>Panicinae</taxon>
        <taxon>Panicum</taxon>
        <taxon>Panicum sect. Hiantes</taxon>
    </lineage>
</organism>
<dbReference type="Pfam" id="PF03127">
    <property type="entry name" value="GAT"/>
    <property type="match status" value="1"/>
</dbReference>
<dbReference type="InterPro" id="IPR002014">
    <property type="entry name" value="VHS_dom"/>
</dbReference>
<evidence type="ECO:0000256" key="6">
    <source>
        <dbReference type="SAM" id="MobiDB-lite"/>
    </source>
</evidence>
<feature type="region of interest" description="Disordered" evidence="6">
    <location>
        <begin position="391"/>
        <end position="444"/>
    </location>
</feature>
<feature type="domain" description="VHS" evidence="7">
    <location>
        <begin position="25"/>
        <end position="154"/>
    </location>
</feature>
<dbReference type="InterPro" id="IPR044836">
    <property type="entry name" value="TOL_plant"/>
</dbReference>
<evidence type="ECO:0000256" key="1">
    <source>
        <dbReference type="ARBA" id="ARBA00004170"/>
    </source>
</evidence>
<feature type="region of interest" description="Disordered" evidence="6">
    <location>
        <begin position="522"/>
        <end position="557"/>
    </location>
</feature>
<dbReference type="SUPFAM" id="SSF48464">
    <property type="entry name" value="ENTH/VHS domain"/>
    <property type="match status" value="1"/>
</dbReference>
<dbReference type="GO" id="GO:0043130">
    <property type="term" value="F:ubiquitin binding"/>
    <property type="evidence" value="ECO:0007669"/>
    <property type="project" value="InterPro"/>
</dbReference>
<evidence type="ECO:0000259" key="8">
    <source>
        <dbReference type="PROSITE" id="PS50909"/>
    </source>
</evidence>